<keyword evidence="3" id="KW-1185">Reference proteome</keyword>
<dbReference type="AlphaFoldDB" id="A0AB34FUD3"/>
<protein>
    <submittedName>
        <fullName evidence="2">Peroxisomal biogenesis factor 2</fullName>
    </submittedName>
</protein>
<reference evidence="2" key="1">
    <citation type="submission" date="2023-01" db="EMBL/GenBank/DDBJ databases">
        <title>The growth and conidiation of Purpureocillium lavendulum are regulated by nitrogen source and histone H3K14 acetylation.</title>
        <authorList>
            <person name="Tang P."/>
            <person name="Han J."/>
            <person name="Zhang C."/>
            <person name="Tang P."/>
            <person name="Qi F."/>
            <person name="Zhang K."/>
            <person name="Liang L."/>
        </authorList>
    </citation>
    <scope>NUCLEOTIDE SEQUENCE</scope>
    <source>
        <strain evidence="2">YMF1.00683</strain>
    </source>
</reference>
<feature type="region of interest" description="Disordered" evidence="1">
    <location>
        <begin position="1"/>
        <end position="74"/>
    </location>
</feature>
<organism evidence="2 3">
    <name type="scientific">Purpureocillium lavendulum</name>
    <dbReference type="NCBI Taxonomy" id="1247861"/>
    <lineage>
        <taxon>Eukaryota</taxon>
        <taxon>Fungi</taxon>
        <taxon>Dikarya</taxon>
        <taxon>Ascomycota</taxon>
        <taxon>Pezizomycotina</taxon>
        <taxon>Sordariomycetes</taxon>
        <taxon>Hypocreomycetidae</taxon>
        <taxon>Hypocreales</taxon>
        <taxon>Ophiocordycipitaceae</taxon>
        <taxon>Purpureocillium</taxon>
    </lineage>
</organism>
<feature type="compositionally biased region" description="Polar residues" evidence="1">
    <location>
        <begin position="13"/>
        <end position="27"/>
    </location>
</feature>
<evidence type="ECO:0000313" key="3">
    <source>
        <dbReference type="Proteomes" id="UP001163105"/>
    </source>
</evidence>
<name>A0AB34FUD3_9HYPO</name>
<dbReference type="Proteomes" id="UP001163105">
    <property type="component" value="Unassembled WGS sequence"/>
</dbReference>
<evidence type="ECO:0000313" key="2">
    <source>
        <dbReference type="EMBL" id="KAJ6442900.1"/>
    </source>
</evidence>
<accession>A0AB34FUD3</accession>
<sequence length="169" mass="18188">MATDPQAADEDQSMTQGNTDATASQAESETKPQPAVLELKQPLPTNTTRTPEPSHDPQGTDSDTPSTPGQLAPFDWEDFEARYEAALREADDNEREILKEAESLSKVASSHATAPKAILLVPRLTFTVFSSLGSGCVGPRRRTGCEASPDPTALRQLIRRKGVTEAKAL</sequence>
<feature type="compositionally biased region" description="Polar residues" evidence="1">
    <location>
        <begin position="43"/>
        <end position="69"/>
    </location>
</feature>
<comment type="caution">
    <text evidence="2">The sequence shown here is derived from an EMBL/GenBank/DDBJ whole genome shotgun (WGS) entry which is preliminary data.</text>
</comment>
<gene>
    <name evidence="2" type="ORF">O9K51_04077</name>
</gene>
<dbReference type="EMBL" id="JAQHRD010000003">
    <property type="protein sequence ID" value="KAJ6442900.1"/>
    <property type="molecule type" value="Genomic_DNA"/>
</dbReference>
<proteinExistence type="predicted"/>
<evidence type="ECO:0000256" key="1">
    <source>
        <dbReference type="SAM" id="MobiDB-lite"/>
    </source>
</evidence>